<feature type="compositionally biased region" description="Polar residues" evidence="1">
    <location>
        <begin position="43"/>
        <end position="60"/>
    </location>
</feature>
<reference evidence="3 4" key="1">
    <citation type="journal article" date="2024" name="Commun. Biol.">
        <title>Comparative genomic analysis of thermophilic fungi reveals convergent evolutionary adaptations and gene losses.</title>
        <authorList>
            <person name="Steindorff A.S."/>
            <person name="Aguilar-Pontes M.V."/>
            <person name="Robinson A.J."/>
            <person name="Andreopoulos B."/>
            <person name="LaButti K."/>
            <person name="Kuo A."/>
            <person name="Mondo S."/>
            <person name="Riley R."/>
            <person name="Otillar R."/>
            <person name="Haridas S."/>
            <person name="Lipzen A."/>
            <person name="Grimwood J."/>
            <person name="Schmutz J."/>
            <person name="Clum A."/>
            <person name="Reid I.D."/>
            <person name="Moisan M.C."/>
            <person name="Butler G."/>
            <person name="Nguyen T.T.M."/>
            <person name="Dewar K."/>
            <person name="Conant G."/>
            <person name="Drula E."/>
            <person name="Henrissat B."/>
            <person name="Hansel C."/>
            <person name="Singer S."/>
            <person name="Hutchinson M.I."/>
            <person name="de Vries R.P."/>
            <person name="Natvig D.O."/>
            <person name="Powell A.J."/>
            <person name="Tsang A."/>
            <person name="Grigoriev I.V."/>
        </authorList>
    </citation>
    <scope>NUCLEOTIDE SEQUENCE [LARGE SCALE GENOMIC DNA]</scope>
    <source>
        <strain evidence="3 4">CBS 494.80</strain>
    </source>
</reference>
<accession>A0ABR4CR08</accession>
<feature type="signal peptide" evidence="2">
    <location>
        <begin position="1"/>
        <end position="19"/>
    </location>
</feature>
<sequence length="204" mass="20775">MQFLTATTVLFMTLTSTLALPAPYGGNTPTLTLRQEAGAGMASMNQPSAPVSTGSSSTPGNATVACSPAVRALAAGIQANIDDQKNELTTVTALGNVLAQNPMDMTLYGATQTSLMGFVTKGILIRETNQKLAPANNGAVAGLAIVAMAQQGELNLTMGLAIPASGTVNVIQANESVETLKKNFSGGSEQNQKNLLAATAGCKM</sequence>
<dbReference type="Proteomes" id="UP001595075">
    <property type="component" value="Unassembled WGS sequence"/>
</dbReference>
<comment type="caution">
    <text evidence="3">The sequence shown here is derived from an EMBL/GenBank/DDBJ whole genome shotgun (WGS) entry which is preliminary data.</text>
</comment>
<keyword evidence="2" id="KW-0732">Signal</keyword>
<evidence type="ECO:0000256" key="2">
    <source>
        <dbReference type="SAM" id="SignalP"/>
    </source>
</evidence>
<evidence type="ECO:0000313" key="4">
    <source>
        <dbReference type="Proteomes" id="UP001595075"/>
    </source>
</evidence>
<feature type="chain" id="PRO_5045280870" evidence="2">
    <location>
        <begin position="20"/>
        <end position="204"/>
    </location>
</feature>
<proteinExistence type="predicted"/>
<evidence type="ECO:0000256" key="1">
    <source>
        <dbReference type="SAM" id="MobiDB-lite"/>
    </source>
</evidence>
<name>A0ABR4CR08_9HELO</name>
<feature type="region of interest" description="Disordered" evidence="1">
    <location>
        <begin position="40"/>
        <end position="60"/>
    </location>
</feature>
<keyword evidence="4" id="KW-1185">Reference proteome</keyword>
<dbReference type="EMBL" id="JAZHXI010000005">
    <property type="protein sequence ID" value="KAL2071826.1"/>
    <property type="molecule type" value="Genomic_DNA"/>
</dbReference>
<gene>
    <name evidence="3" type="ORF">VTL71DRAFT_13061</name>
</gene>
<protein>
    <submittedName>
        <fullName evidence="3">Uncharacterized protein</fullName>
    </submittedName>
</protein>
<organism evidence="3 4">
    <name type="scientific">Oculimacula yallundae</name>
    <dbReference type="NCBI Taxonomy" id="86028"/>
    <lineage>
        <taxon>Eukaryota</taxon>
        <taxon>Fungi</taxon>
        <taxon>Dikarya</taxon>
        <taxon>Ascomycota</taxon>
        <taxon>Pezizomycotina</taxon>
        <taxon>Leotiomycetes</taxon>
        <taxon>Helotiales</taxon>
        <taxon>Ploettnerulaceae</taxon>
        <taxon>Oculimacula</taxon>
    </lineage>
</organism>
<evidence type="ECO:0000313" key="3">
    <source>
        <dbReference type="EMBL" id="KAL2071826.1"/>
    </source>
</evidence>